<dbReference type="SUPFAM" id="SSF47413">
    <property type="entry name" value="lambda repressor-like DNA-binding domains"/>
    <property type="match status" value="1"/>
</dbReference>
<dbReference type="RefSeq" id="WP_048569282.1">
    <property type="nucleotide sequence ID" value="NZ_LFVU01000002.1"/>
</dbReference>
<dbReference type="Gene3D" id="1.10.260.40">
    <property type="entry name" value="lambda repressor-like DNA-binding domains"/>
    <property type="match status" value="1"/>
</dbReference>
<dbReference type="STRING" id="1121307.CLCY_6c00800"/>
<dbReference type="GO" id="GO:0012505">
    <property type="term" value="C:endomembrane system"/>
    <property type="evidence" value="ECO:0007669"/>
    <property type="project" value="UniProtKB-SubCell"/>
</dbReference>
<reference evidence="6 7" key="1">
    <citation type="submission" date="2015-06" db="EMBL/GenBank/DDBJ databases">
        <title>Draft genome sequence of the purine-degrading Clostridium cylindrosporum HC-1 (DSM 605).</title>
        <authorList>
            <person name="Poehlein A."/>
            <person name="Schiel-Bengelsdorf B."/>
            <person name="Bengelsdorf F."/>
            <person name="Daniel R."/>
            <person name="Duerre P."/>
        </authorList>
    </citation>
    <scope>NUCLEOTIDE SEQUENCE [LARGE SCALE GENOMIC DNA]</scope>
    <source>
        <strain evidence="6 7">DSM 605</strain>
    </source>
</reference>
<name>A0A0J8DG35_CLOCY</name>
<dbReference type="PROSITE" id="PS50943">
    <property type="entry name" value="HTH_CROC1"/>
    <property type="match status" value="1"/>
</dbReference>
<keyword evidence="2" id="KW-0812">Transmembrane</keyword>
<keyword evidence="3" id="KW-1133">Transmembrane helix</keyword>
<dbReference type="OrthoDB" id="9793277at2"/>
<evidence type="ECO:0000313" key="6">
    <source>
        <dbReference type="EMBL" id="KMT23199.1"/>
    </source>
</evidence>
<evidence type="ECO:0000256" key="4">
    <source>
        <dbReference type="ARBA" id="ARBA00023136"/>
    </source>
</evidence>
<dbReference type="PATRIC" id="fig|1121307.3.peg.2212"/>
<dbReference type="Pfam" id="PF06803">
    <property type="entry name" value="DUF1232"/>
    <property type="match status" value="1"/>
</dbReference>
<evidence type="ECO:0000256" key="3">
    <source>
        <dbReference type="ARBA" id="ARBA00022989"/>
    </source>
</evidence>
<dbReference type="CDD" id="cd00093">
    <property type="entry name" value="HTH_XRE"/>
    <property type="match status" value="1"/>
</dbReference>
<dbReference type="SMART" id="SM00530">
    <property type="entry name" value="HTH_XRE"/>
    <property type="match status" value="1"/>
</dbReference>
<evidence type="ECO:0000256" key="2">
    <source>
        <dbReference type="ARBA" id="ARBA00022692"/>
    </source>
</evidence>
<organism evidence="6 7">
    <name type="scientific">Clostridium cylindrosporum DSM 605</name>
    <dbReference type="NCBI Taxonomy" id="1121307"/>
    <lineage>
        <taxon>Bacteria</taxon>
        <taxon>Bacillati</taxon>
        <taxon>Bacillota</taxon>
        <taxon>Clostridia</taxon>
        <taxon>Eubacteriales</taxon>
        <taxon>Clostridiaceae</taxon>
        <taxon>Clostridium</taxon>
    </lineage>
</organism>
<keyword evidence="7" id="KW-1185">Reference proteome</keyword>
<feature type="domain" description="HTH cro/C1-type" evidence="5">
    <location>
        <begin position="14"/>
        <end position="68"/>
    </location>
</feature>
<dbReference type="InterPro" id="IPR001387">
    <property type="entry name" value="Cro/C1-type_HTH"/>
</dbReference>
<dbReference type="AlphaFoldDB" id="A0A0J8DG35"/>
<protein>
    <submittedName>
        <fullName evidence="6">Transcriptional regulator</fullName>
    </submittedName>
</protein>
<evidence type="ECO:0000256" key="1">
    <source>
        <dbReference type="ARBA" id="ARBA00004127"/>
    </source>
</evidence>
<dbReference type="GO" id="GO:0003677">
    <property type="term" value="F:DNA binding"/>
    <property type="evidence" value="ECO:0007669"/>
    <property type="project" value="InterPro"/>
</dbReference>
<dbReference type="EMBL" id="LFVU01000002">
    <property type="protein sequence ID" value="KMT23199.1"/>
    <property type="molecule type" value="Genomic_DNA"/>
</dbReference>
<comment type="caution">
    <text evidence="6">The sequence shown here is derived from an EMBL/GenBank/DDBJ whole genome shotgun (WGS) entry which is preliminary data.</text>
</comment>
<evidence type="ECO:0000259" key="5">
    <source>
        <dbReference type="PROSITE" id="PS50943"/>
    </source>
</evidence>
<comment type="subcellular location">
    <subcellularLocation>
        <location evidence="1">Endomembrane system</location>
        <topology evidence="1">Multi-pass membrane protein</topology>
    </subcellularLocation>
</comment>
<dbReference type="InterPro" id="IPR010652">
    <property type="entry name" value="DUF1232"/>
</dbReference>
<sequence>MEDRNDNGKLGTILKSLLEENSLSIGKLSIKTEIDKATISRIINNKQKANMNHLDRFSKALNISLEVLLQAAGYNLSKVDNKICMRDKGTYCFDENYDELESLLKMIELPENSELKKTISFELKKYEEYAKTTEGKNIIYENFEKKLTNLNGSGAFLEKLTHMYQRFCSKNTSLREIILTGSALLYFITSTDVLPDFIVPIGFLDDFIAMKIVLNSMDSIEDK</sequence>
<dbReference type="Pfam" id="PF13443">
    <property type="entry name" value="HTH_26"/>
    <property type="match status" value="1"/>
</dbReference>
<dbReference type="InterPro" id="IPR010982">
    <property type="entry name" value="Lambda_DNA-bd_dom_sf"/>
</dbReference>
<keyword evidence="4" id="KW-0472">Membrane</keyword>
<evidence type="ECO:0000313" key="7">
    <source>
        <dbReference type="Proteomes" id="UP000036756"/>
    </source>
</evidence>
<accession>A0A0J8DG35</accession>
<dbReference type="Proteomes" id="UP000036756">
    <property type="component" value="Unassembled WGS sequence"/>
</dbReference>
<gene>
    <name evidence="6" type="ORF">CLCY_6c00800</name>
</gene>
<proteinExistence type="predicted"/>